<feature type="domain" description="ABC-type transport auxiliary lipoprotein component" evidence="1">
    <location>
        <begin position="43"/>
        <end position="198"/>
    </location>
</feature>
<dbReference type="AlphaFoldDB" id="K9GTL0"/>
<name>K9GTL0_9PROT</name>
<dbReference type="STRING" id="1238182.C882_1095"/>
<dbReference type="Proteomes" id="UP000009881">
    <property type="component" value="Unassembled WGS sequence"/>
</dbReference>
<accession>K9GTL0</accession>
<proteinExistence type="predicted"/>
<dbReference type="SUPFAM" id="SSF159594">
    <property type="entry name" value="XCC0632-like"/>
    <property type="match status" value="1"/>
</dbReference>
<keyword evidence="3" id="KW-1185">Reference proteome</keyword>
<dbReference type="Gene3D" id="3.40.50.10610">
    <property type="entry name" value="ABC-type transport auxiliary lipoprotein component"/>
    <property type="match status" value="1"/>
</dbReference>
<dbReference type="eggNOG" id="COG3218">
    <property type="taxonomic scope" value="Bacteria"/>
</dbReference>
<dbReference type="PROSITE" id="PS51257">
    <property type="entry name" value="PROKAR_LIPOPROTEIN"/>
    <property type="match status" value="1"/>
</dbReference>
<dbReference type="InterPro" id="IPR005586">
    <property type="entry name" value="ABC_trans_aux"/>
</dbReference>
<evidence type="ECO:0000259" key="1">
    <source>
        <dbReference type="Pfam" id="PF03886"/>
    </source>
</evidence>
<dbReference type="OrthoDB" id="9808689at2"/>
<dbReference type="EMBL" id="ANHY01000017">
    <property type="protein sequence ID" value="EKV28094.1"/>
    <property type="molecule type" value="Genomic_DNA"/>
</dbReference>
<comment type="caution">
    <text evidence="2">The sequence shown here is derived from an EMBL/GenBank/DDBJ whole genome shotgun (WGS) entry which is preliminary data.</text>
</comment>
<dbReference type="Pfam" id="PF03886">
    <property type="entry name" value="ABC_trans_aux"/>
    <property type="match status" value="1"/>
</dbReference>
<gene>
    <name evidence="2" type="ORF">C882_1095</name>
</gene>
<reference evidence="2 3" key="1">
    <citation type="journal article" date="2013" name="Genome Announc.">
        <title>Draft Genome Sequence of an Alphaproteobacterium, Caenispirillum salinarum AK4(T), Isolated from a Solar Saltern.</title>
        <authorList>
            <person name="Khatri I."/>
            <person name="Singh A."/>
            <person name="Korpole S."/>
            <person name="Pinnaka A.K."/>
            <person name="Subramanian S."/>
        </authorList>
    </citation>
    <scope>NUCLEOTIDE SEQUENCE [LARGE SCALE GENOMIC DNA]</scope>
    <source>
        <strain evidence="2 3">AK4</strain>
    </source>
</reference>
<evidence type="ECO:0000313" key="3">
    <source>
        <dbReference type="Proteomes" id="UP000009881"/>
    </source>
</evidence>
<evidence type="ECO:0000313" key="2">
    <source>
        <dbReference type="EMBL" id="EKV28094.1"/>
    </source>
</evidence>
<sequence length="214" mass="22423">MTRAAAVRLSKAPVLALLVLVLAGCSSVIPGEGERPETYRVTAPDVAAASAAPGARLVVEAPSAAPGLATDRIAVWRDPRHLQYYADSRWVEDAPEMVRAIMLEAFRSTRALGAVGRRSVELDPTHRLHTRLSDFESGYEAGAAIPTVRVEIAADLLAEPGGDVVGQTTATARATPADESVGAVIAAFDAATQRAVSDLVTWTVETIARGRTGA</sequence>
<organism evidence="2 3">
    <name type="scientific">Caenispirillum salinarum AK4</name>
    <dbReference type="NCBI Taxonomy" id="1238182"/>
    <lineage>
        <taxon>Bacteria</taxon>
        <taxon>Pseudomonadati</taxon>
        <taxon>Pseudomonadota</taxon>
        <taxon>Alphaproteobacteria</taxon>
        <taxon>Rhodospirillales</taxon>
        <taxon>Novispirillaceae</taxon>
        <taxon>Caenispirillum</taxon>
    </lineage>
</organism>
<dbReference type="RefSeq" id="WP_009541751.1">
    <property type="nucleotide sequence ID" value="NZ_ANHY01000017.1"/>
</dbReference>
<protein>
    <recommendedName>
        <fullName evidence="1">ABC-type transport auxiliary lipoprotein component domain-containing protein</fullName>
    </recommendedName>
</protein>